<gene>
    <name evidence="1" type="ORF">KM031_12035</name>
</gene>
<proteinExistence type="predicted"/>
<dbReference type="InterPro" id="IPR021466">
    <property type="entry name" value="Put_rhamnosyl_transferase"/>
</dbReference>
<accession>A0A975P5N3</accession>
<name>A0A975P5N3_9RHOB</name>
<evidence type="ECO:0000313" key="1">
    <source>
        <dbReference type="EMBL" id="QWK89568.1"/>
    </source>
</evidence>
<dbReference type="GO" id="GO:0016740">
    <property type="term" value="F:transferase activity"/>
    <property type="evidence" value="ECO:0007669"/>
    <property type="project" value="UniProtKB-KW"/>
</dbReference>
<keyword evidence="1" id="KW-0808">Transferase</keyword>
<dbReference type="Pfam" id="PF11316">
    <property type="entry name" value="Rhamno_transf"/>
    <property type="match status" value="1"/>
</dbReference>
<sequence>MQPPDDPSEARSPIQVIGLCRFSVPSRGAFRVIHDSVAQRREMLYAPARLNYRLVWLEHVLLPAIRAQSDPEFILVLLLGEDFPQPWLRGIEALTRDIPQVRLAFAPPLEHRAICADAMRPHIDPEAVYVAQFRLDDDDAIATTFVRRVRRDVAWQDRMLSRNGLMALDYGKGLVLRDTGAELRVEPCITQCWAPGLAIVTRPASGKFVLDFPHHTLWRRMPVLSQIDQIMFVRGAHDGNDSRIAVQERGFALAPDAVPALMRDRFAIDLAAVATALSTVRPAK</sequence>
<dbReference type="Proteomes" id="UP000679352">
    <property type="component" value="Chromosome"/>
</dbReference>
<keyword evidence="2" id="KW-1185">Reference proteome</keyword>
<evidence type="ECO:0000313" key="2">
    <source>
        <dbReference type="Proteomes" id="UP000679352"/>
    </source>
</evidence>
<reference evidence="1" key="1">
    <citation type="submission" date="2021-06" db="EMBL/GenBank/DDBJ databases">
        <title>Direct submission.</title>
        <authorList>
            <person name="Lee C.-S."/>
            <person name="Jin L."/>
        </authorList>
    </citation>
    <scope>NUCLEOTIDE SEQUENCE</scope>
    <source>
        <strain evidence="1">Con5</strain>
    </source>
</reference>
<protein>
    <submittedName>
        <fullName evidence="1">Rhamnosyl transferase</fullName>
    </submittedName>
</protein>
<dbReference type="RefSeq" id="WP_215504670.1">
    <property type="nucleotide sequence ID" value="NZ_CP076361.1"/>
</dbReference>
<dbReference type="AlphaFoldDB" id="A0A975P5N3"/>
<dbReference type="KEGG" id="gfu:KM031_12035"/>
<organism evidence="1 2">
    <name type="scientific">Gemmobacter fulvus</name>
    <dbReference type="NCBI Taxonomy" id="2840474"/>
    <lineage>
        <taxon>Bacteria</taxon>
        <taxon>Pseudomonadati</taxon>
        <taxon>Pseudomonadota</taxon>
        <taxon>Alphaproteobacteria</taxon>
        <taxon>Rhodobacterales</taxon>
        <taxon>Paracoccaceae</taxon>
        <taxon>Gemmobacter</taxon>
    </lineage>
</organism>
<dbReference type="EMBL" id="CP076361">
    <property type="protein sequence ID" value="QWK89568.1"/>
    <property type="molecule type" value="Genomic_DNA"/>
</dbReference>